<dbReference type="Pfam" id="PF12937">
    <property type="entry name" value="F-box-like"/>
    <property type="match status" value="1"/>
</dbReference>
<organism evidence="2 3">
    <name type="scientific">Discina gigas</name>
    <dbReference type="NCBI Taxonomy" id="1032678"/>
    <lineage>
        <taxon>Eukaryota</taxon>
        <taxon>Fungi</taxon>
        <taxon>Dikarya</taxon>
        <taxon>Ascomycota</taxon>
        <taxon>Pezizomycotina</taxon>
        <taxon>Pezizomycetes</taxon>
        <taxon>Pezizales</taxon>
        <taxon>Discinaceae</taxon>
        <taxon>Discina</taxon>
    </lineage>
</organism>
<feature type="domain" description="F-box" evidence="1">
    <location>
        <begin position="70"/>
        <end position="102"/>
    </location>
</feature>
<dbReference type="Proteomes" id="UP001447188">
    <property type="component" value="Unassembled WGS sequence"/>
</dbReference>
<name>A0ABR3GU77_9PEZI</name>
<keyword evidence="3" id="KW-1185">Reference proteome</keyword>
<dbReference type="InterPro" id="IPR036047">
    <property type="entry name" value="F-box-like_dom_sf"/>
</dbReference>
<reference evidence="2 3" key="1">
    <citation type="submission" date="2024-02" db="EMBL/GenBank/DDBJ databases">
        <title>Discinaceae phylogenomics.</title>
        <authorList>
            <person name="Dirks A.C."/>
            <person name="James T.Y."/>
        </authorList>
    </citation>
    <scope>NUCLEOTIDE SEQUENCE [LARGE SCALE GENOMIC DNA]</scope>
    <source>
        <strain evidence="2 3">ACD0624</strain>
    </source>
</reference>
<evidence type="ECO:0000313" key="3">
    <source>
        <dbReference type="Proteomes" id="UP001447188"/>
    </source>
</evidence>
<protein>
    <recommendedName>
        <fullName evidence="1">F-box domain-containing protein</fullName>
    </recommendedName>
</protein>
<sequence length="312" mass="34696">MPPFLAPYPDNRWTAKIMAEYHNSFPLAPPAHLPYWTVFCPHIPPSWCFLCSTSLSAHLPASVFRSPFISLPPDIHLNIFTHLTTLHDLSSLTATCHHFRILLQCYPTTILRALLSELIPAFPSALLSIRATQLTAPKPADWFASLTAAPATLPELTTICRLSALTANWQSLWQTSDVVSTPEIAAECFSLPHALERFNHGCYMALALGVFFPLTDYPDATLTAGFFSWLLDDASNGVVKKVAWVDDDGYEDATRGVSVFDVGEMRELLLLLNCAEMLPLFLNLADTFVGRPMPRAMLFPDGELTSCDERQR</sequence>
<gene>
    <name evidence="2" type="ORF">Q9L58_001510</name>
</gene>
<evidence type="ECO:0000259" key="1">
    <source>
        <dbReference type="Pfam" id="PF12937"/>
    </source>
</evidence>
<comment type="caution">
    <text evidence="2">The sequence shown here is derived from an EMBL/GenBank/DDBJ whole genome shotgun (WGS) entry which is preliminary data.</text>
</comment>
<dbReference type="SUPFAM" id="SSF81383">
    <property type="entry name" value="F-box domain"/>
    <property type="match status" value="1"/>
</dbReference>
<evidence type="ECO:0000313" key="2">
    <source>
        <dbReference type="EMBL" id="KAL0639481.1"/>
    </source>
</evidence>
<dbReference type="InterPro" id="IPR001810">
    <property type="entry name" value="F-box_dom"/>
</dbReference>
<proteinExistence type="predicted"/>
<dbReference type="EMBL" id="JBBBZM010000011">
    <property type="protein sequence ID" value="KAL0639481.1"/>
    <property type="molecule type" value="Genomic_DNA"/>
</dbReference>
<accession>A0ABR3GU77</accession>